<gene>
    <name evidence="11 13" type="primary">cca</name>
    <name evidence="13" type="ORF">GCM10007852_38270</name>
</gene>
<feature type="binding site" evidence="11">
    <location>
        <position position="137"/>
    </location>
    <ligand>
        <name>ATP</name>
        <dbReference type="ChEBI" id="CHEBI:30616"/>
    </ligand>
</feature>
<dbReference type="EC" id="2.7.7.72" evidence="11"/>
<dbReference type="Pfam" id="PF01743">
    <property type="entry name" value="PolyA_pol"/>
    <property type="match status" value="1"/>
</dbReference>
<comment type="subunit">
    <text evidence="11">Monomer. Can also form homodimers and oligomers.</text>
</comment>
<keyword evidence="11" id="KW-0511">Multifunctional enzyme</keyword>
<reference evidence="13" key="2">
    <citation type="submission" date="2023-01" db="EMBL/GenBank/DDBJ databases">
        <title>Draft genome sequence of Agaribacter marinus strain NBRC 110023.</title>
        <authorList>
            <person name="Sun Q."/>
            <person name="Mori K."/>
        </authorList>
    </citation>
    <scope>NUCLEOTIDE SEQUENCE</scope>
    <source>
        <strain evidence="13">NBRC 110023</strain>
    </source>
</reference>
<dbReference type="SUPFAM" id="SSF81301">
    <property type="entry name" value="Nucleotidyltransferase"/>
    <property type="match status" value="1"/>
</dbReference>
<dbReference type="EC" id="3.1.3.-" evidence="11"/>
<dbReference type="EC" id="3.1.4.-" evidence="11"/>
<evidence type="ECO:0000313" key="13">
    <source>
        <dbReference type="EMBL" id="GLR72919.1"/>
    </source>
</evidence>
<dbReference type="GO" id="GO:0000049">
    <property type="term" value="F:tRNA binding"/>
    <property type="evidence" value="ECO:0007669"/>
    <property type="project" value="UniProtKB-UniRule"/>
</dbReference>
<dbReference type="InterPro" id="IPR043519">
    <property type="entry name" value="NT_sf"/>
</dbReference>
<dbReference type="PROSITE" id="PS51831">
    <property type="entry name" value="HD"/>
    <property type="match status" value="1"/>
</dbReference>
<keyword evidence="1 11" id="KW-0533">Nickel</keyword>
<dbReference type="GO" id="GO:0004112">
    <property type="term" value="F:cyclic-nucleotide phosphodiesterase activity"/>
    <property type="evidence" value="ECO:0007669"/>
    <property type="project" value="UniProtKB-UniRule"/>
</dbReference>
<dbReference type="NCBIfam" id="NF008137">
    <property type="entry name" value="PRK10885.1"/>
    <property type="match status" value="1"/>
</dbReference>
<dbReference type="GO" id="GO:0016791">
    <property type="term" value="F:phosphatase activity"/>
    <property type="evidence" value="ECO:0007669"/>
    <property type="project" value="UniProtKB-UniRule"/>
</dbReference>
<feature type="binding site" evidence="11">
    <location>
        <position position="11"/>
    </location>
    <ligand>
        <name>ATP</name>
        <dbReference type="ChEBI" id="CHEBI:30616"/>
    </ligand>
</feature>
<organism evidence="13 14">
    <name type="scientific">Agaribacter marinus</name>
    <dbReference type="NCBI Taxonomy" id="1431249"/>
    <lineage>
        <taxon>Bacteria</taxon>
        <taxon>Pseudomonadati</taxon>
        <taxon>Pseudomonadota</taxon>
        <taxon>Gammaproteobacteria</taxon>
        <taxon>Alteromonadales</taxon>
        <taxon>Alteromonadaceae</taxon>
        <taxon>Agaribacter</taxon>
    </lineage>
</organism>
<dbReference type="CDD" id="cd05398">
    <property type="entry name" value="NT_ClassII-CCAase"/>
    <property type="match status" value="1"/>
</dbReference>
<feature type="binding site" evidence="11">
    <location>
        <position position="8"/>
    </location>
    <ligand>
        <name>ATP</name>
        <dbReference type="ChEBI" id="CHEBI:30616"/>
    </ligand>
</feature>
<comment type="function">
    <text evidence="11">Catalyzes the addition and repair of the essential 3'-terminal CCA sequence in tRNAs without using a nucleic acid template. Adds these three nucleotides in the order of C, C, and A to the tRNA nucleotide-73, using CTP and ATP as substrates and producing inorganic pyrophosphate. tRNA 3'-terminal CCA addition is required both for tRNA processing and repair. Also involved in tRNA surveillance by mediating tandem CCA addition to generate a CCACCA at the 3' terminus of unstable tRNAs. While stable tRNAs receive only 3'-terminal CCA, unstable tRNAs are marked with CCACCA and rapidly degraded.</text>
</comment>
<dbReference type="InterPro" id="IPR003607">
    <property type="entry name" value="HD/PDEase_dom"/>
</dbReference>
<feature type="binding site" evidence="11">
    <location>
        <position position="8"/>
    </location>
    <ligand>
        <name>CTP</name>
        <dbReference type="ChEBI" id="CHEBI:37563"/>
    </ligand>
</feature>
<evidence type="ECO:0000256" key="6">
    <source>
        <dbReference type="ARBA" id="ARBA00022741"/>
    </source>
</evidence>
<comment type="catalytic activity">
    <reaction evidence="11">
        <text>a tRNA precursor + 2 CTP + ATP = a tRNA with a 3' CCA end + 3 diphosphate</text>
        <dbReference type="Rhea" id="RHEA:14433"/>
        <dbReference type="Rhea" id="RHEA-COMP:10465"/>
        <dbReference type="Rhea" id="RHEA-COMP:10468"/>
        <dbReference type="ChEBI" id="CHEBI:30616"/>
        <dbReference type="ChEBI" id="CHEBI:33019"/>
        <dbReference type="ChEBI" id="CHEBI:37563"/>
        <dbReference type="ChEBI" id="CHEBI:74896"/>
        <dbReference type="ChEBI" id="CHEBI:83071"/>
        <dbReference type="EC" id="2.7.7.72"/>
    </reaction>
</comment>
<keyword evidence="14" id="KW-1185">Reference proteome</keyword>
<dbReference type="Proteomes" id="UP001156601">
    <property type="component" value="Unassembled WGS sequence"/>
</dbReference>
<comment type="similarity">
    <text evidence="11">Belongs to the tRNA nucleotidyltransferase/poly(A) polymerase family. Bacterial CCA-adding enzyme type 1 subfamily.</text>
</comment>
<comment type="cofactor">
    <cofactor evidence="11">
        <name>Ni(2+)</name>
        <dbReference type="ChEBI" id="CHEBI:49786"/>
    </cofactor>
    <text evidence="11">Nickel for phosphatase activity.</text>
</comment>
<feature type="binding site" evidence="11">
    <location>
        <position position="11"/>
    </location>
    <ligand>
        <name>CTP</name>
        <dbReference type="ChEBI" id="CHEBI:37563"/>
    </ligand>
</feature>
<keyword evidence="8 11" id="KW-0067">ATP-binding</keyword>
<evidence type="ECO:0000256" key="1">
    <source>
        <dbReference type="ARBA" id="ARBA00022596"/>
    </source>
</evidence>
<feature type="binding site" evidence="11">
    <location>
        <position position="23"/>
    </location>
    <ligand>
        <name>Mg(2+)</name>
        <dbReference type="ChEBI" id="CHEBI:18420"/>
    </ligand>
</feature>
<name>A0AA37WLQ9_9ALTE</name>
<evidence type="ECO:0000256" key="11">
    <source>
        <dbReference type="HAMAP-Rule" id="MF_01261"/>
    </source>
</evidence>
<keyword evidence="7 11" id="KW-0378">Hydrolase</keyword>
<feature type="binding site" evidence="11">
    <location>
        <position position="140"/>
    </location>
    <ligand>
        <name>CTP</name>
        <dbReference type="ChEBI" id="CHEBI:37563"/>
    </ligand>
</feature>
<dbReference type="Gene3D" id="3.30.460.10">
    <property type="entry name" value="Beta Polymerase, domain 2"/>
    <property type="match status" value="1"/>
</dbReference>
<dbReference type="AlphaFoldDB" id="A0AA37WLQ9"/>
<dbReference type="HAMAP" id="MF_01261">
    <property type="entry name" value="CCA_bact_type1"/>
    <property type="match status" value="1"/>
</dbReference>
<dbReference type="SUPFAM" id="SSF81891">
    <property type="entry name" value="Poly A polymerase C-terminal region-like"/>
    <property type="match status" value="1"/>
</dbReference>
<dbReference type="InterPro" id="IPR006674">
    <property type="entry name" value="HD_domain"/>
</dbReference>
<evidence type="ECO:0000256" key="3">
    <source>
        <dbReference type="ARBA" id="ARBA00022694"/>
    </source>
</evidence>
<feature type="binding site" evidence="11">
    <location>
        <position position="91"/>
    </location>
    <ligand>
        <name>ATP</name>
        <dbReference type="ChEBI" id="CHEBI:30616"/>
    </ligand>
</feature>
<dbReference type="GO" id="GO:0042245">
    <property type="term" value="P:RNA repair"/>
    <property type="evidence" value="ECO:0007669"/>
    <property type="project" value="UniProtKB-KW"/>
</dbReference>
<feature type="binding site" evidence="11">
    <location>
        <position position="21"/>
    </location>
    <ligand>
        <name>Mg(2+)</name>
        <dbReference type="ChEBI" id="CHEBI:18420"/>
    </ligand>
</feature>
<feature type="domain" description="HD" evidence="12">
    <location>
        <begin position="228"/>
        <end position="329"/>
    </location>
</feature>
<dbReference type="CDD" id="cd00077">
    <property type="entry name" value="HDc"/>
    <property type="match status" value="1"/>
</dbReference>
<keyword evidence="5 11" id="KW-0479">Metal-binding</keyword>
<dbReference type="PANTHER" id="PTHR47545:SF1">
    <property type="entry name" value="MULTIFUNCTIONAL CCA PROTEIN"/>
    <property type="match status" value="1"/>
</dbReference>
<dbReference type="GO" id="GO:0001680">
    <property type="term" value="P:tRNA 3'-terminal CCA addition"/>
    <property type="evidence" value="ECO:0007669"/>
    <property type="project" value="UniProtKB-UniRule"/>
</dbReference>
<comment type="caution">
    <text evidence="13">The sequence shown here is derived from an EMBL/GenBank/DDBJ whole genome shotgun (WGS) entry which is preliminary data.</text>
</comment>
<comment type="domain">
    <text evidence="11">Comprises two domains: an N-terminal domain containing the nucleotidyltransferase activity and a C-terminal HD domain associated with both phosphodiesterase and phosphatase activities.</text>
</comment>
<dbReference type="EMBL" id="BSOT01000019">
    <property type="protein sequence ID" value="GLR72919.1"/>
    <property type="molecule type" value="Genomic_DNA"/>
</dbReference>
<dbReference type="GO" id="GO:0005524">
    <property type="term" value="F:ATP binding"/>
    <property type="evidence" value="ECO:0007669"/>
    <property type="project" value="UniProtKB-UniRule"/>
</dbReference>
<dbReference type="Pfam" id="PF01966">
    <property type="entry name" value="HD"/>
    <property type="match status" value="1"/>
</dbReference>
<feature type="binding site" evidence="11">
    <location>
        <position position="140"/>
    </location>
    <ligand>
        <name>ATP</name>
        <dbReference type="ChEBI" id="CHEBI:30616"/>
    </ligand>
</feature>
<dbReference type="HAMAP" id="MF_01262">
    <property type="entry name" value="CCA_bact_type2"/>
    <property type="match status" value="1"/>
</dbReference>
<dbReference type="Gene3D" id="1.10.3090.10">
    <property type="entry name" value="cca-adding enzyme, domain 2"/>
    <property type="match status" value="1"/>
</dbReference>
<dbReference type="InterPro" id="IPR012006">
    <property type="entry name" value="CCA_bact"/>
</dbReference>
<evidence type="ECO:0000256" key="9">
    <source>
        <dbReference type="ARBA" id="ARBA00022842"/>
    </source>
</evidence>
<keyword evidence="3 11" id="KW-0819">tRNA processing</keyword>
<keyword evidence="6 11" id="KW-0547">Nucleotide-binding</keyword>
<evidence type="ECO:0000256" key="4">
    <source>
        <dbReference type="ARBA" id="ARBA00022695"/>
    </source>
</evidence>
<evidence type="ECO:0000256" key="5">
    <source>
        <dbReference type="ARBA" id="ARBA00022723"/>
    </source>
</evidence>
<dbReference type="GO" id="GO:0000287">
    <property type="term" value="F:magnesium ion binding"/>
    <property type="evidence" value="ECO:0007669"/>
    <property type="project" value="UniProtKB-UniRule"/>
</dbReference>
<feature type="binding site" evidence="11">
    <location>
        <position position="137"/>
    </location>
    <ligand>
        <name>CTP</name>
        <dbReference type="ChEBI" id="CHEBI:37563"/>
    </ligand>
</feature>
<proteinExistence type="inferred from homology"/>
<feature type="binding site" evidence="11">
    <location>
        <position position="91"/>
    </location>
    <ligand>
        <name>CTP</name>
        <dbReference type="ChEBI" id="CHEBI:37563"/>
    </ligand>
</feature>
<keyword evidence="2 11" id="KW-0808">Transferase</keyword>
<evidence type="ECO:0000256" key="8">
    <source>
        <dbReference type="ARBA" id="ARBA00022840"/>
    </source>
</evidence>
<dbReference type="GO" id="GO:0004810">
    <property type="term" value="F:CCA tRNA nucleotidyltransferase activity"/>
    <property type="evidence" value="ECO:0007669"/>
    <property type="project" value="UniProtKB-UniRule"/>
</dbReference>
<dbReference type="RefSeq" id="WP_284219338.1">
    <property type="nucleotide sequence ID" value="NZ_BSOT01000019.1"/>
</dbReference>
<evidence type="ECO:0000313" key="14">
    <source>
        <dbReference type="Proteomes" id="UP001156601"/>
    </source>
</evidence>
<keyword evidence="11" id="KW-0692">RNA repair</keyword>
<comment type="catalytic activity">
    <reaction evidence="11">
        <text>a tRNA with a 3' CCA end + 2 CTP + ATP = a tRNA with a 3' CCACCA end + 3 diphosphate</text>
        <dbReference type="Rhea" id="RHEA:76235"/>
        <dbReference type="Rhea" id="RHEA-COMP:10468"/>
        <dbReference type="Rhea" id="RHEA-COMP:18655"/>
        <dbReference type="ChEBI" id="CHEBI:30616"/>
        <dbReference type="ChEBI" id="CHEBI:33019"/>
        <dbReference type="ChEBI" id="CHEBI:37563"/>
        <dbReference type="ChEBI" id="CHEBI:83071"/>
        <dbReference type="ChEBI" id="CHEBI:195187"/>
    </reaction>
</comment>
<keyword evidence="10 11" id="KW-0694">RNA-binding</keyword>
<evidence type="ECO:0000256" key="2">
    <source>
        <dbReference type="ARBA" id="ARBA00022679"/>
    </source>
</evidence>
<dbReference type="InterPro" id="IPR002646">
    <property type="entry name" value="PolA_pol_head_dom"/>
</dbReference>
<protein>
    <recommendedName>
        <fullName evidence="11">Multifunctional CCA protein</fullName>
    </recommendedName>
    <domain>
        <recommendedName>
            <fullName evidence="11">CCA-adding enzyme</fullName>
            <ecNumber evidence="11">2.7.7.72</ecNumber>
        </recommendedName>
        <alternativeName>
            <fullName evidence="11">CCA tRNA nucleotidyltransferase</fullName>
        </alternativeName>
        <alternativeName>
            <fullName evidence="11">tRNA CCA-pyrophosphorylase</fullName>
        </alternativeName>
        <alternativeName>
            <fullName evidence="11">tRNA adenylyl-/cytidylyl-transferase</fullName>
        </alternativeName>
        <alternativeName>
            <fullName evidence="11">tRNA nucleotidyltransferase</fullName>
        </alternativeName>
        <alternativeName>
            <fullName evidence="11">tRNA-NT</fullName>
        </alternativeName>
    </domain>
    <domain>
        <recommendedName>
            <fullName evidence="11">2'-nucleotidase</fullName>
            <ecNumber evidence="11">3.1.3.-</ecNumber>
        </recommendedName>
    </domain>
    <domain>
        <recommendedName>
            <fullName evidence="11">2',3'-cyclic phosphodiesterase</fullName>
            <ecNumber evidence="11">3.1.4.-</ecNumber>
        </recommendedName>
    </domain>
    <domain>
        <recommendedName>
            <fullName evidence="11">Phosphatase</fullName>
        </recommendedName>
    </domain>
</protein>
<dbReference type="PIRSF" id="PIRSF000813">
    <property type="entry name" value="CCA_bact"/>
    <property type="match status" value="1"/>
</dbReference>
<dbReference type="PANTHER" id="PTHR47545">
    <property type="entry name" value="MULTIFUNCTIONAL CCA PROTEIN"/>
    <property type="match status" value="1"/>
</dbReference>
<reference evidence="13" key="1">
    <citation type="journal article" date="2014" name="Int. J. Syst. Evol. Microbiol.">
        <title>Complete genome sequence of Corynebacterium casei LMG S-19264T (=DSM 44701T), isolated from a smear-ripened cheese.</title>
        <authorList>
            <consortium name="US DOE Joint Genome Institute (JGI-PGF)"/>
            <person name="Walter F."/>
            <person name="Albersmeier A."/>
            <person name="Kalinowski J."/>
            <person name="Ruckert C."/>
        </authorList>
    </citation>
    <scope>NUCLEOTIDE SEQUENCE</scope>
    <source>
        <strain evidence="13">NBRC 110023</strain>
    </source>
</reference>
<evidence type="ECO:0000259" key="12">
    <source>
        <dbReference type="PROSITE" id="PS51831"/>
    </source>
</evidence>
<sequence length="414" mass="46847">MQTYLVGGAVRDKLLGRAIKDRDYVVVGATTEEMLSNGFTQVGKDFPVFLHPKTKEEYALARTERKSGQGYTGFTCDSSPKVTLEEDLRRRDLTINAMAMDEKGNIIDPFNGQEDLNARTLRHVSDAFSEDPLRVLRTARFAARYADYGFAIHNTTLSMMRELVTSRELEHLSAPRVWQETASSLKDKHPHIFFTILKSIDGLSYWYKELDKLWGIPNPSQWHPEIDTGVHTMMVLEKAVEFSEALSVRFAALVHDLGKALTDTTNWPSHHGHDDLGLPAIKAFSERLAVPNDCKDLALLTSAHHSVVHRLYTKQAIEVLNVLNGADAWRKPKRFKQLLQVCEADFLGRKNFANRPYPQAEDFYAIYEKCAQVIAKPFVDKGLKGLEIKAAIESERLTLIGTFLSERAEKNILN</sequence>
<comment type="cofactor">
    <cofactor evidence="11">
        <name>Mg(2+)</name>
        <dbReference type="ChEBI" id="CHEBI:18420"/>
    </cofactor>
    <text evidence="11">Magnesium is required for nucleotidyltransferase activity.</text>
</comment>
<keyword evidence="4 11" id="KW-0548">Nucleotidyltransferase</keyword>
<keyword evidence="9 11" id="KW-0460">Magnesium</keyword>
<comment type="miscellaneous">
    <text evidence="11">A single active site specifically recognizes both ATP and CTP and is responsible for their addition.</text>
</comment>
<evidence type="ECO:0000256" key="10">
    <source>
        <dbReference type="ARBA" id="ARBA00022884"/>
    </source>
</evidence>
<accession>A0AA37WLQ9</accession>
<dbReference type="InterPro" id="IPR050124">
    <property type="entry name" value="tRNA_CCA-adding_enzyme"/>
</dbReference>
<evidence type="ECO:0000256" key="7">
    <source>
        <dbReference type="ARBA" id="ARBA00022801"/>
    </source>
</evidence>